<protein>
    <submittedName>
        <fullName evidence="2">Uncharacterized protein</fullName>
    </submittedName>
</protein>
<feature type="compositionally biased region" description="Gly residues" evidence="1">
    <location>
        <begin position="344"/>
        <end position="359"/>
    </location>
</feature>
<gene>
    <name evidence="2" type="ORF">CFO_g4187</name>
</gene>
<dbReference type="PANTHER" id="PTHR37012">
    <property type="entry name" value="B-ZIP TRANSCRIPTION FACTOR (EUROFUNG)-RELATED"/>
    <property type="match status" value="1"/>
</dbReference>
<dbReference type="AlphaFoldDB" id="A0A0F8AYQ0"/>
<dbReference type="PANTHER" id="PTHR37012:SF7">
    <property type="entry name" value="B-ZIP TRANSCRIPTION FACTOR (EUROFUNG)-RELATED"/>
    <property type="match status" value="1"/>
</dbReference>
<organism evidence="2 3">
    <name type="scientific">Ceratocystis fimbriata f. sp. platani</name>
    <dbReference type="NCBI Taxonomy" id="88771"/>
    <lineage>
        <taxon>Eukaryota</taxon>
        <taxon>Fungi</taxon>
        <taxon>Dikarya</taxon>
        <taxon>Ascomycota</taxon>
        <taxon>Pezizomycotina</taxon>
        <taxon>Sordariomycetes</taxon>
        <taxon>Hypocreomycetidae</taxon>
        <taxon>Microascales</taxon>
        <taxon>Ceratocystidaceae</taxon>
        <taxon>Ceratocystis</taxon>
    </lineage>
</organism>
<dbReference type="OrthoDB" id="4161589at2759"/>
<proteinExistence type="predicted"/>
<feature type="region of interest" description="Disordered" evidence="1">
    <location>
        <begin position="341"/>
        <end position="374"/>
    </location>
</feature>
<dbReference type="EMBL" id="LBBL01000242">
    <property type="protein sequence ID" value="KKF93476.1"/>
    <property type="molecule type" value="Genomic_DNA"/>
</dbReference>
<accession>A0A0F8AYQ0</accession>
<dbReference type="InterPro" id="IPR021833">
    <property type="entry name" value="DUF3425"/>
</dbReference>
<evidence type="ECO:0000313" key="3">
    <source>
        <dbReference type="Proteomes" id="UP000034841"/>
    </source>
</evidence>
<dbReference type="Proteomes" id="UP000034841">
    <property type="component" value="Unassembled WGS sequence"/>
</dbReference>
<dbReference type="Pfam" id="PF11905">
    <property type="entry name" value="DUF3425"/>
    <property type="match status" value="1"/>
</dbReference>
<evidence type="ECO:0000256" key="1">
    <source>
        <dbReference type="SAM" id="MobiDB-lite"/>
    </source>
</evidence>
<feature type="region of interest" description="Disordered" evidence="1">
    <location>
        <begin position="152"/>
        <end position="190"/>
    </location>
</feature>
<feature type="compositionally biased region" description="Polar residues" evidence="1">
    <location>
        <begin position="169"/>
        <end position="186"/>
    </location>
</feature>
<evidence type="ECO:0000313" key="2">
    <source>
        <dbReference type="EMBL" id="KKF93476.1"/>
    </source>
</evidence>
<comment type="caution">
    <text evidence="2">The sequence shown here is derived from an EMBL/GenBank/DDBJ whole genome shotgun (WGS) entry which is preliminary data.</text>
</comment>
<keyword evidence="3" id="KW-1185">Reference proteome</keyword>
<name>A0A0F8AYQ0_CERFI</name>
<sequence>MSITTITTTIEARIIGIGTKGLAKNIPVAPESHRRRLESRLTSHSMAIILEKAQALATTPTVAAREIATCRWTNITTTNINTDINTSTATSTSIITSMITSTRSHSNIATPRINLEDLPNMSPSVGDFGKPSVAMIEALENFYGNGNGRHADGSGNGSWNGTGKKYNNDGLNDTNMGNSENGSTENRAVRKGRSLYNSRHIKLPLLHAPSTCEMDSFLLPLLNMSDQCQPTQIEIAALLAPSIVSYNSLRVKLDPFSTALAEIMLLAEPPAGERVPERVAVMYTAFLLIRYMVNATTENFGCVPEFLKPLEDQLERTHAVWIDFIPFPHARIKLIADSSREGVGNDGGNSNGNDGNGNGDEGRTTGDDSSSVRGAEPPRPFFIKYFACLSINWPYQDSDVLLVANGSDAGSRELMINPVFEAHIRKLENWSVSRDFLDTFPEFEHLINLQEN</sequence>
<reference evidence="2 3" key="1">
    <citation type="submission" date="2015-04" db="EMBL/GenBank/DDBJ databases">
        <title>Genome sequence of Ceratocystis platani, a major pathogen of plane trees.</title>
        <authorList>
            <person name="Belbahri L."/>
        </authorList>
    </citation>
    <scope>NUCLEOTIDE SEQUENCE [LARGE SCALE GENOMIC DNA]</scope>
    <source>
        <strain evidence="2 3">CFO</strain>
    </source>
</reference>